<dbReference type="EMBL" id="JAAMPI010001241">
    <property type="protein sequence ID" value="KAF4626031.1"/>
    <property type="molecule type" value="Genomic_DNA"/>
</dbReference>
<sequence length="163" mass="17759">MLSSRSWGCGLFSDLGVVASNGSNVIPVSNEWFHGNYSEFPSFTVQQNTSILLVATISPSIPTSTPMQTTISYQQPFSRKSTSTKTTILPQNPIPHQPTITPALPHPPRVEDGGLEIIIEKSSTPNSLTDWTLDWKGASQLVKGGKEMLITSEDKGVMWNSKV</sequence>
<accession>A0A8H4RCE8</accession>
<dbReference type="Proteomes" id="UP000566819">
    <property type="component" value="Unassembled WGS sequence"/>
</dbReference>
<dbReference type="AlphaFoldDB" id="A0A8H4RCE8"/>
<reference evidence="1 2" key="1">
    <citation type="submission" date="2020-03" db="EMBL/GenBank/DDBJ databases">
        <title>Draft Genome Sequence of Cudoniella acicularis.</title>
        <authorList>
            <person name="Buettner E."/>
            <person name="Kellner H."/>
        </authorList>
    </citation>
    <scope>NUCLEOTIDE SEQUENCE [LARGE SCALE GENOMIC DNA]</scope>
    <source>
        <strain evidence="1 2">DSM 108380</strain>
    </source>
</reference>
<gene>
    <name evidence="1" type="ORF">G7Y89_g12132</name>
</gene>
<evidence type="ECO:0000313" key="2">
    <source>
        <dbReference type="Proteomes" id="UP000566819"/>
    </source>
</evidence>
<organism evidence="1 2">
    <name type="scientific">Cudoniella acicularis</name>
    <dbReference type="NCBI Taxonomy" id="354080"/>
    <lineage>
        <taxon>Eukaryota</taxon>
        <taxon>Fungi</taxon>
        <taxon>Dikarya</taxon>
        <taxon>Ascomycota</taxon>
        <taxon>Pezizomycotina</taxon>
        <taxon>Leotiomycetes</taxon>
        <taxon>Helotiales</taxon>
        <taxon>Tricladiaceae</taxon>
        <taxon>Cudoniella</taxon>
    </lineage>
</organism>
<comment type="caution">
    <text evidence="1">The sequence shown here is derived from an EMBL/GenBank/DDBJ whole genome shotgun (WGS) entry which is preliminary data.</text>
</comment>
<proteinExistence type="predicted"/>
<evidence type="ECO:0000313" key="1">
    <source>
        <dbReference type="EMBL" id="KAF4626031.1"/>
    </source>
</evidence>
<keyword evidence="2" id="KW-1185">Reference proteome</keyword>
<name>A0A8H4RCE8_9HELO</name>
<protein>
    <submittedName>
        <fullName evidence="1">Uncharacterized protein</fullName>
    </submittedName>
</protein>